<proteinExistence type="inferred from homology"/>
<protein>
    <recommendedName>
        <fullName evidence="6">Anther-specific protein LAT52</fullName>
    </recommendedName>
</protein>
<feature type="signal peptide" evidence="3">
    <location>
        <begin position="1"/>
        <end position="26"/>
    </location>
</feature>
<dbReference type="STRING" id="4081.A0A3Q7HH91"/>
<dbReference type="Proteomes" id="UP000004994">
    <property type="component" value="Chromosome 7"/>
</dbReference>
<dbReference type="Pfam" id="PF01190">
    <property type="entry name" value="Pollen_Ole_e_1"/>
    <property type="match status" value="1"/>
</dbReference>
<organism evidence="4">
    <name type="scientific">Solanum lycopersicum</name>
    <name type="common">Tomato</name>
    <name type="synonym">Lycopersicon esculentum</name>
    <dbReference type="NCBI Taxonomy" id="4081"/>
    <lineage>
        <taxon>Eukaryota</taxon>
        <taxon>Viridiplantae</taxon>
        <taxon>Streptophyta</taxon>
        <taxon>Embryophyta</taxon>
        <taxon>Tracheophyta</taxon>
        <taxon>Spermatophyta</taxon>
        <taxon>Magnoliopsida</taxon>
        <taxon>eudicotyledons</taxon>
        <taxon>Gunneridae</taxon>
        <taxon>Pentapetalae</taxon>
        <taxon>asterids</taxon>
        <taxon>lamiids</taxon>
        <taxon>Solanales</taxon>
        <taxon>Solanaceae</taxon>
        <taxon>Solanoideae</taxon>
        <taxon>Solaneae</taxon>
        <taxon>Solanum</taxon>
        <taxon>Solanum subgen. Lycopersicon</taxon>
    </lineage>
</organism>
<dbReference type="RefSeq" id="XP_004244268.1">
    <property type="nucleotide sequence ID" value="XM_004244220.5"/>
</dbReference>
<dbReference type="EnsemblPlants" id="Solyc07g062560.3.1">
    <property type="protein sequence ID" value="Solyc07g062560.3.1"/>
    <property type="gene ID" value="Solyc07g062560.3"/>
</dbReference>
<dbReference type="KEGG" id="sly:101266844"/>
<keyword evidence="5" id="KW-1185">Reference proteome</keyword>
<dbReference type="OrthoDB" id="1888725at2759"/>
<dbReference type="PANTHER" id="PTHR31614:SF23">
    <property type="entry name" value="ANTHER-SPECIFIC PROTEIN LAT52-LIKE"/>
    <property type="match status" value="1"/>
</dbReference>
<name>A0A3Q7HH91_SOLLC</name>
<dbReference type="OMA" id="DMETHNE"/>
<dbReference type="SMR" id="A0A3Q7HH91"/>
<feature type="chain" id="PRO_5018762434" description="Anther-specific protein LAT52" evidence="3">
    <location>
        <begin position="27"/>
        <end position="169"/>
    </location>
</feature>
<evidence type="ECO:0008006" key="6">
    <source>
        <dbReference type="Google" id="ProtNLM"/>
    </source>
</evidence>
<evidence type="ECO:0000256" key="3">
    <source>
        <dbReference type="SAM" id="SignalP"/>
    </source>
</evidence>
<dbReference type="Gramene" id="Solyc07g062560.3.1">
    <property type="protein sequence ID" value="Solyc07g062560.3.1"/>
    <property type="gene ID" value="Solyc07g062560.3"/>
</dbReference>
<reference evidence="4" key="2">
    <citation type="submission" date="2019-01" db="UniProtKB">
        <authorList>
            <consortium name="EnsemblPlants"/>
        </authorList>
    </citation>
    <scope>IDENTIFICATION</scope>
    <source>
        <strain evidence="4">cv. Heinz 1706</strain>
    </source>
</reference>
<keyword evidence="3" id="KW-0732">Signal</keyword>
<dbReference type="FunCoup" id="A0A3Q7HH91">
    <property type="interactions" value="136"/>
</dbReference>
<reference evidence="4" key="1">
    <citation type="journal article" date="2012" name="Nature">
        <title>The tomato genome sequence provides insights into fleshy fruit evolution.</title>
        <authorList>
            <consortium name="Tomato Genome Consortium"/>
        </authorList>
    </citation>
    <scope>NUCLEOTIDE SEQUENCE [LARGE SCALE GENOMIC DNA]</scope>
    <source>
        <strain evidence="4">cv. Heinz 1706</strain>
    </source>
</reference>
<keyword evidence="2" id="KW-1015">Disulfide bond</keyword>
<dbReference type="AlphaFoldDB" id="A0A3Q7HH91"/>
<dbReference type="PaxDb" id="4081-Solyc07g062560.2.1"/>
<dbReference type="PANTHER" id="PTHR31614">
    <property type="entry name" value="PROTEIN DOWNSTREAM OF FLC-RELATED"/>
    <property type="match status" value="1"/>
</dbReference>
<dbReference type="InParanoid" id="A0A3Q7HH91"/>
<dbReference type="GeneID" id="101266844"/>
<dbReference type="InterPro" id="IPR006041">
    <property type="entry name" value="Pollen_Ole_e1_allergen"/>
</dbReference>
<evidence type="ECO:0000313" key="5">
    <source>
        <dbReference type="Proteomes" id="UP000004994"/>
    </source>
</evidence>
<evidence type="ECO:0000256" key="2">
    <source>
        <dbReference type="ARBA" id="ARBA00023157"/>
    </source>
</evidence>
<gene>
    <name evidence="4" type="primary">LOC101266844</name>
</gene>
<evidence type="ECO:0000313" key="4">
    <source>
        <dbReference type="EnsemblPlants" id="Solyc07g062560.3.1"/>
    </source>
</evidence>
<accession>A0A3Q7HH91</accession>
<evidence type="ECO:0000256" key="1">
    <source>
        <dbReference type="ARBA" id="ARBA00010049"/>
    </source>
</evidence>
<sequence length="169" mass="18727">MAKAIILLSTLCVLAVANFAVADVETFNVEGKVFCDTCRLGFVTSLSNTLEGATVRMTCKDMETHNETFTTEGKTDGIGKYTLKVEGDHENDICEVTLVNSPKDDCKEVVPDMVNNRVICSKNVGMHNAVRFVNPLFYQKDKPIDGCAKLVEEMELVDLLILENDKEEN</sequence>
<comment type="similarity">
    <text evidence="1">Belongs to the Ole e I family.</text>
</comment>